<feature type="domain" description="DUF3447" evidence="1">
    <location>
        <begin position="260"/>
        <end position="327"/>
    </location>
</feature>
<gene>
    <name evidence="2" type="ORF">M9Y10_001243</name>
</gene>
<dbReference type="PANTHER" id="PTHR24159:SF5">
    <property type="entry name" value="ANK_REP_REGION DOMAIN-CONTAINING PROTEIN"/>
    <property type="match status" value="1"/>
</dbReference>
<dbReference type="Proteomes" id="UP001470230">
    <property type="component" value="Unassembled WGS sequence"/>
</dbReference>
<protein>
    <recommendedName>
        <fullName evidence="1">DUF3447 domain-containing protein</fullName>
    </recommendedName>
</protein>
<sequence>MDINAFISKNKDKYKIIIYFQELLNQITAESFPKVVEYIKDHQEFFFKDRESALLFLWNIAFFTLHNFKHFNLILDLIIHYSKEIKQAGIDEYDIIDINLNSTCNINYLYDHNIISIQSIFKKSIHNSRYFVNFYPEIYEYDQEYSEKLRDSILNDQDNDLFDKRIVSFMKLVVSDQEKHKENRSKNFNCSSLHQSIRDDDIDTFQKILSRNNYSINYHFEYSFYERAQTENLTPSLIQVAAIYGSLNIFKFLFMQSEIQIEENLIDYAISGRNLEIIHLCETKCPLERSLTFSIASHQNELSEYIIERSSQKVENLNEENIYSNLEYKGLKCALESANYDVILPCLEKIISIIQNCENYNELEKEDGYGDNSFFSIQFYDMELFKFFYSYKNPKFDFFGGLNPVFFYWITNNMYDAIEYLMPFLEPCQLFQIYEDSLRFNSKICCLLLDYQFDEIENKSEHPVFDEFKKYFDDSFLFYTLSYFVEEVIVKEYNLYRVIDDPEAFLELIFHTEAPSKKMLNSFFKNKFNFASKETVLLTSQLLRDQKLDDCAASILEYNQ</sequence>
<name>A0ABR2L6H0_9EUKA</name>
<dbReference type="InterPro" id="IPR020683">
    <property type="entry name" value="DUF3447"/>
</dbReference>
<dbReference type="EMBL" id="JAPFFF010000001">
    <property type="protein sequence ID" value="KAK8898950.1"/>
    <property type="molecule type" value="Genomic_DNA"/>
</dbReference>
<evidence type="ECO:0000313" key="3">
    <source>
        <dbReference type="Proteomes" id="UP001470230"/>
    </source>
</evidence>
<keyword evidence="3" id="KW-1185">Reference proteome</keyword>
<organism evidence="2 3">
    <name type="scientific">Tritrichomonas musculus</name>
    <dbReference type="NCBI Taxonomy" id="1915356"/>
    <lineage>
        <taxon>Eukaryota</taxon>
        <taxon>Metamonada</taxon>
        <taxon>Parabasalia</taxon>
        <taxon>Tritrichomonadida</taxon>
        <taxon>Tritrichomonadidae</taxon>
        <taxon>Tritrichomonas</taxon>
    </lineage>
</organism>
<dbReference type="SUPFAM" id="SSF48403">
    <property type="entry name" value="Ankyrin repeat"/>
    <property type="match status" value="1"/>
</dbReference>
<evidence type="ECO:0000259" key="1">
    <source>
        <dbReference type="Pfam" id="PF11929"/>
    </source>
</evidence>
<reference evidence="2 3" key="1">
    <citation type="submission" date="2024-04" db="EMBL/GenBank/DDBJ databases">
        <title>Tritrichomonas musculus Genome.</title>
        <authorList>
            <person name="Alves-Ferreira E."/>
            <person name="Grigg M."/>
            <person name="Lorenzi H."/>
            <person name="Galac M."/>
        </authorList>
    </citation>
    <scope>NUCLEOTIDE SEQUENCE [LARGE SCALE GENOMIC DNA]</scope>
    <source>
        <strain evidence="2 3">EAF2021</strain>
    </source>
</reference>
<dbReference type="PANTHER" id="PTHR24159">
    <property type="match status" value="1"/>
</dbReference>
<comment type="caution">
    <text evidence="2">The sequence shown here is derived from an EMBL/GenBank/DDBJ whole genome shotgun (WGS) entry which is preliminary data.</text>
</comment>
<proteinExistence type="predicted"/>
<evidence type="ECO:0000313" key="2">
    <source>
        <dbReference type="EMBL" id="KAK8898950.1"/>
    </source>
</evidence>
<dbReference type="InterPro" id="IPR036770">
    <property type="entry name" value="Ankyrin_rpt-contain_sf"/>
</dbReference>
<dbReference type="Pfam" id="PF11929">
    <property type="entry name" value="DUF3447"/>
    <property type="match status" value="1"/>
</dbReference>
<accession>A0ABR2L6H0</accession>